<evidence type="ECO:0000256" key="4">
    <source>
        <dbReference type="ARBA" id="ARBA00022840"/>
    </source>
</evidence>
<dbReference type="GO" id="GO:0003723">
    <property type="term" value="F:RNA binding"/>
    <property type="evidence" value="ECO:0007669"/>
    <property type="project" value="UniProtKB-KW"/>
</dbReference>
<name>A0A2G9Z251_9BACT</name>
<dbReference type="NCBIfam" id="TIGR00234">
    <property type="entry name" value="tyrS"/>
    <property type="match status" value="1"/>
</dbReference>
<dbReference type="GO" id="GO:0004831">
    <property type="term" value="F:tyrosine-tRNA ligase activity"/>
    <property type="evidence" value="ECO:0007669"/>
    <property type="project" value="UniProtKB-UniRule"/>
</dbReference>
<dbReference type="InterPro" id="IPR002942">
    <property type="entry name" value="S4_RNA-bd"/>
</dbReference>
<evidence type="ECO:0000313" key="13">
    <source>
        <dbReference type="EMBL" id="PIP24791.1"/>
    </source>
</evidence>
<comment type="similarity">
    <text evidence="11">Belongs to the class-I aminoacyl-tRNA synthetase family.</text>
</comment>
<evidence type="ECO:0000256" key="8">
    <source>
        <dbReference type="ARBA" id="ARBA00048248"/>
    </source>
</evidence>
<evidence type="ECO:0000256" key="11">
    <source>
        <dbReference type="RuleBase" id="RU363036"/>
    </source>
</evidence>
<dbReference type="CDD" id="cd00805">
    <property type="entry name" value="TyrRS_core"/>
    <property type="match status" value="1"/>
</dbReference>
<dbReference type="Proteomes" id="UP000228681">
    <property type="component" value="Unassembled WGS sequence"/>
</dbReference>
<sequence>MKIITDSKKIKELLMKGAEEIIEKRNLLKKLKSGKRLRIKHGIDPTGPKIHLGRAAQLWKLREFQELGHQIVLILGDFTAQIGDASDKLAMRRVLSEEEIKENLKDYTRQISKILDMKKTELHYNSEWLSKLSAKELLFLSMKFTAQQMIQRRNFKERWEAGQPIGLHELNYPLFQGYDSVAVKADVEIGGSDQLFNLKTSREIQKMFGQSPQDIITLKMLPGLDGRKMSTSWGNIVTIVDEPNDMYGKIMSLRDELIPIYFELCTHLSLKEIKEIEKSLKEGKINPRDLKEKLAKEIVTLYRGKKSAKMAEIEFNKIFREKKFPSKIPIFSTLKKFYSIVDLLFDSKLVSSKSEAKRVILQGGVRINGEVEKDWKAKIQLKKGMVIQVGKRKFIRINSKNKI</sequence>
<dbReference type="Pfam" id="PF22421">
    <property type="entry name" value="SYY_C-terminal"/>
    <property type="match status" value="1"/>
</dbReference>
<dbReference type="InterPro" id="IPR014729">
    <property type="entry name" value="Rossmann-like_a/b/a_fold"/>
</dbReference>
<dbReference type="Gene3D" id="1.10.240.10">
    <property type="entry name" value="Tyrosyl-Transfer RNA Synthetase"/>
    <property type="match status" value="1"/>
</dbReference>
<evidence type="ECO:0000256" key="7">
    <source>
        <dbReference type="ARBA" id="ARBA00023146"/>
    </source>
</evidence>
<dbReference type="InterPro" id="IPR024088">
    <property type="entry name" value="Tyr-tRNA-ligase_bac-type"/>
</dbReference>
<dbReference type="SUPFAM" id="SSF52374">
    <property type="entry name" value="Nucleotidylyl transferase"/>
    <property type="match status" value="1"/>
</dbReference>
<accession>A0A2G9Z251</accession>
<evidence type="ECO:0000313" key="14">
    <source>
        <dbReference type="Proteomes" id="UP000228681"/>
    </source>
</evidence>
<dbReference type="EC" id="6.1.1.1" evidence="1 9"/>
<dbReference type="SUPFAM" id="SSF55174">
    <property type="entry name" value="Alpha-L RNA-binding motif"/>
    <property type="match status" value="1"/>
</dbReference>
<dbReference type="InterPro" id="IPR002305">
    <property type="entry name" value="aa-tRNA-synth_Ic"/>
</dbReference>
<comment type="caution">
    <text evidence="13">The sequence shown here is derived from an EMBL/GenBank/DDBJ whole genome shotgun (WGS) entry which is preliminary data.</text>
</comment>
<evidence type="ECO:0000256" key="6">
    <source>
        <dbReference type="ARBA" id="ARBA00022917"/>
    </source>
</evidence>
<dbReference type="GO" id="GO:0006437">
    <property type="term" value="P:tyrosyl-tRNA aminoacylation"/>
    <property type="evidence" value="ECO:0007669"/>
    <property type="project" value="UniProtKB-UniRule"/>
</dbReference>
<evidence type="ECO:0000256" key="1">
    <source>
        <dbReference type="ARBA" id="ARBA00013160"/>
    </source>
</evidence>
<keyword evidence="3 11" id="KW-0547">Nucleotide-binding</keyword>
<dbReference type="PRINTS" id="PR01040">
    <property type="entry name" value="TRNASYNTHTYR"/>
</dbReference>
<dbReference type="Gene3D" id="3.10.290.10">
    <property type="entry name" value="RNA-binding S4 domain"/>
    <property type="match status" value="1"/>
</dbReference>
<dbReference type="InterPro" id="IPR002307">
    <property type="entry name" value="Tyr-tRNA-ligase"/>
</dbReference>
<organism evidence="13 14">
    <name type="scientific">Candidatus Nealsonbacteria bacterium CG23_combo_of_CG06-09_8_20_14_all_36_12</name>
    <dbReference type="NCBI Taxonomy" id="1974718"/>
    <lineage>
        <taxon>Bacteria</taxon>
        <taxon>Candidatus Nealsoniibacteriota</taxon>
    </lineage>
</organism>
<keyword evidence="7 11" id="KW-0030">Aminoacyl-tRNA synthetase</keyword>
<dbReference type="Gene3D" id="3.40.50.620">
    <property type="entry name" value="HUPs"/>
    <property type="match status" value="1"/>
</dbReference>
<proteinExistence type="inferred from homology"/>
<evidence type="ECO:0000256" key="9">
    <source>
        <dbReference type="NCBIfam" id="TIGR00234"/>
    </source>
</evidence>
<dbReference type="PANTHER" id="PTHR11766">
    <property type="entry name" value="TYROSYL-TRNA SYNTHETASE"/>
    <property type="match status" value="1"/>
</dbReference>
<evidence type="ECO:0000259" key="12">
    <source>
        <dbReference type="SMART" id="SM00363"/>
    </source>
</evidence>
<evidence type="ECO:0000256" key="2">
    <source>
        <dbReference type="ARBA" id="ARBA00022598"/>
    </source>
</evidence>
<dbReference type="CDD" id="cd00165">
    <property type="entry name" value="S4"/>
    <property type="match status" value="1"/>
</dbReference>
<feature type="domain" description="RNA-binding S4" evidence="12">
    <location>
        <begin position="339"/>
        <end position="400"/>
    </location>
</feature>
<keyword evidence="5 10" id="KW-0694">RNA-binding</keyword>
<dbReference type="AlphaFoldDB" id="A0A2G9Z251"/>
<keyword evidence="2 11" id="KW-0436">Ligase</keyword>
<dbReference type="InterPro" id="IPR036986">
    <property type="entry name" value="S4_RNA-bd_sf"/>
</dbReference>
<evidence type="ECO:0000256" key="10">
    <source>
        <dbReference type="PROSITE-ProRule" id="PRU00182"/>
    </source>
</evidence>
<evidence type="ECO:0000256" key="5">
    <source>
        <dbReference type="ARBA" id="ARBA00022884"/>
    </source>
</evidence>
<protein>
    <recommendedName>
        <fullName evidence="1 9">Tyrosine--tRNA ligase</fullName>
        <ecNumber evidence="1 9">6.1.1.1</ecNumber>
    </recommendedName>
</protein>
<keyword evidence="6 11" id="KW-0648">Protein biosynthesis</keyword>
<gene>
    <name evidence="13" type="ORF">COX34_02360</name>
</gene>
<dbReference type="Pfam" id="PF00579">
    <property type="entry name" value="tRNA-synt_1b"/>
    <property type="match status" value="1"/>
</dbReference>
<keyword evidence="4 11" id="KW-0067">ATP-binding</keyword>
<dbReference type="PANTHER" id="PTHR11766:SF1">
    <property type="entry name" value="TYROSINE--TRNA LIGASE"/>
    <property type="match status" value="1"/>
</dbReference>
<dbReference type="SMART" id="SM00363">
    <property type="entry name" value="S4"/>
    <property type="match status" value="1"/>
</dbReference>
<comment type="catalytic activity">
    <reaction evidence="8">
        <text>tRNA(Tyr) + L-tyrosine + ATP = L-tyrosyl-tRNA(Tyr) + AMP + diphosphate + H(+)</text>
        <dbReference type="Rhea" id="RHEA:10220"/>
        <dbReference type="Rhea" id="RHEA-COMP:9706"/>
        <dbReference type="Rhea" id="RHEA-COMP:9707"/>
        <dbReference type="ChEBI" id="CHEBI:15378"/>
        <dbReference type="ChEBI" id="CHEBI:30616"/>
        <dbReference type="ChEBI" id="CHEBI:33019"/>
        <dbReference type="ChEBI" id="CHEBI:58315"/>
        <dbReference type="ChEBI" id="CHEBI:78442"/>
        <dbReference type="ChEBI" id="CHEBI:78536"/>
        <dbReference type="ChEBI" id="CHEBI:456215"/>
        <dbReference type="EC" id="6.1.1.1"/>
    </reaction>
</comment>
<dbReference type="EMBL" id="PCRS01000042">
    <property type="protein sequence ID" value="PIP24791.1"/>
    <property type="molecule type" value="Genomic_DNA"/>
</dbReference>
<dbReference type="PROSITE" id="PS50889">
    <property type="entry name" value="S4"/>
    <property type="match status" value="1"/>
</dbReference>
<dbReference type="GO" id="GO:0005524">
    <property type="term" value="F:ATP binding"/>
    <property type="evidence" value="ECO:0007669"/>
    <property type="project" value="UniProtKB-KW"/>
</dbReference>
<dbReference type="InterPro" id="IPR054608">
    <property type="entry name" value="SYY-like_C"/>
</dbReference>
<evidence type="ECO:0000256" key="3">
    <source>
        <dbReference type="ARBA" id="ARBA00022741"/>
    </source>
</evidence>
<reference evidence="13 14" key="1">
    <citation type="submission" date="2017-09" db="EMBL/GenBank/DDBJ databases">
        <title>Depth-based differentiation of microbial function through sediment-hosted aquifers and enrichment of novel symbionts in the deep terrestrial subsurface.</title>
        <authorList>
            <person name="Probst A.J."/>
            <person name="Ladd B."/>
            <person name="Jarett J.K."/>
            <person name="Geller-Mcgrath D.E."/>
            <person name="Sieber C.M."/>
            <person name="Emerson J.B."/>
            <person name="Anantharaman K."/>
            <person name="Thomas B.C."/>
            <person name="Malmstrom R."/>
            <person name="Stieglmeier M."/>
            <person name="Klingl A."/>
            <person name="Woyke T."/>
            <person name="Ryan C.M."/>
            <person name="Banfield J.F."/>
        </authorList>
    </citation>
    <scope>NUCLEOTIDE SEQUENCE [LARGE SCALE GENOMIC DNA]</scope>
    <source>
        <strain evidence="13">CG23_combo_of_CG06-09_8_20_14_all_36_12</strain>
    </source>
</reference>
<dbReference type="GO" id="GO:0005829">
    <property type="term" value="C:cytosol"/>
    <property type="evidence" value="ECO:0007669"/>
    <property type="project" value="TreeGrafter"/>
</dbReference>